<keyword evidence="2" id="KW-1185">Reference proteome</keyword>
<organism evidence="1 2">
    <name type="scientific">Aedes albopictus</name>
    <name type="common">Asian tiger mosquito</name>
    <name type="synonym">Stegomyia albopicta</name>
    <dbReference type="NCBI Taxonomy" id="7160"/>
    <lineage>
        <taxon>Eukaryota</taxon>
        <taxon>Metazoa</taxon>
        <taxon>Ecdysozoa</taxon>
        <taxon>Arthropoda</taxon>
        <taxon>Hexapoda</taxon>
        <taxon>Insecta</taxon>
        <taxon>Pterygota</taxon>
        <taxon>Neoptera</taxon>
        <taxon>Endopterygota</taxon>
        <taxon>Diptera</taxon>
        <taxon>Nematocera</taxon>
        <taxon>Culicoidea</taxon>
        <taxon>Culicidae</taxon>
        <taxon>Culicinae</taxon>
        <taxon>Aedini</taxon>
        <taxon>Aedes</taxon>
        <taxon>Stegomyia</taxon>
    </lineage>
</organism>
<sequence>MPGMTLNVLVVERGPIGTYSRMDLEAIFYSISAWFAGLQPESVTALHTTTRQQPRNRFARPLSGKFDRKISRELIPVHKMLPTIGFFHNLSNCSPKAFCSTSILPAFRGSLTFGSTGVLIPFVHFGDSAPDFPRVAGSKSKISLNFTLFTADLTPLPGHRLLWSHKLLDFHRENRLSTDARIARTASFKNSGTFDLFLFSLCVCGGHQRLMDGAVSTRRFLAAECRVQNSGIGRKAEFAVRGFRSRNRFSTIKCCATLRRRTQQVSQWEKQKETELKIKRIQLNINLPGRAPSSNRNCTALALYTKSEVFW</sequence>
<dbReference type="GeneID" id="134289780"/>
<dbReference type="EnsemblMetazoa" id="AALFPA23_008904.R12185">
    <property type="protein sequence ID" value="AALFPA23_008904.P12185"/>
    <property type="gene ID" value="AALFPA23_008904"/>
</dbReference>
<protein>
    <submittedName>
        <fullName evidence="1">Uncharacterized protein</fullName>
    </submittedName>
</protein>
<accession>A0ABM1YGG7</accession>
<proteinExistence type="predicted"/>
<dbReference type="Proteomes" id="UP000069940">
    <property type="component" value="Unassembled WGS sequence"/>
</dbReference>
<dbReference type="RefSeq" id="XP_062712247.1">
    <property type="nucleotide sequence ID" value="XM_062856263.1"/>
</dbReference>
<evidence type="ECO:0000313" key="1">
    <source>
        <dbReference type="EnsemblMetazoa" id="AALFPA23_008904.P12185"/>
    </source>
</evidence>
<name>A0ABM1YGG7_AEDAL</name>
<reference evidence="2" key="1">
    <citation type="journal article" date="2015" name="Proc. Natl. Acad. Sci. U.S.A.">
        <title>Genome sequence of the Asian Tiger mosquito, Aedes albopictus, reveals insights into its biology, genetics, and evolution.</title>
        <authorList>
            <person name="Chen X.G."/>
            <person name="Jiang X."/>
            <person name="Gu J."/>
            <person name="Xu M."/>
            <person name="Wu Y."/>
            <person name="Deng Y."/>
            <person name="Zhang C."/>
            <person name="Bonizzoni M."/>
            <person name="Dermauw W."/>
            <person name="Vontas J."/>
            <person name="Armbruster P."/>
            <person name="Huang X."/>
            <person name="Yang Y."/>
            <person name="Zhang H."/>
            <person name="He W."/>
            <person name="Peng H."/>
            <person name="Liu Y."/>
            <person name="Wu K."/>
            <person name="Chen J."/>
            <person name="Lirakis M."/>
            <person name="Topalis P."/>
            <person name="Van Leeuwen T."/>
            <person name="Hall A.B."/>
            <person name="Jiang X."/>
            <person name="Thorpe C."/>
            <person name="Mueller R.L."/>
            <person name="Sun C."/>
            <person name="Waterhouse R.M."/>
            <person name="Yan G."/>
            <person name="Tu Z.J."/>
            <person name="Fang X."/>
            <person name="James A.A."/>
        </authorList>
    </citation>
    <scope>NUCLEOTIDE SEQUENCE [LARGE SCALE GENOMIC DNA]</scope>
    <source>
        <strain evidence="2">Foshan</strain>
    </source>
</reference>
<reference evidence="1" key="2">
    <citation type="submission" date="2025-05" db="UniProtKB">
        <authorList>
            <consortium name="EnsemblMetazoa"/>
        </authorList>
    </citation>
    <scope>IDENTIFICATION</scope>
    <source>
        <strain evidence="1">Foshan</strain>
    </source>
</reference>
<evidence type="ECO:0000313" key="2">
    <source>
        <dbReference type="Proteomes" id="UP000069940"/>
    </source>
</evidence>